<feature type="compositionally biased region" description="Basic and acidic residues" evidence="1">
    <location>
        <begin position="70"/>
        <end position="79"/>
    </location>
</feature>
<feature type="compositionally biased region" description="Polar residues" evidence="1">
    <location>
        <begin position="80"/>
        <end position="102"/>
    </location>
</feature>
<reference evidence="3" key="1">
    <citation type="submission" date="2014-09" db="EMBL/GenBank/DDBJ databases">
        <authorList>
            <person name="Sharma Rahul"/>
            <person name="Thines Marco"/>
        </authorList>
    </citation>
    <scope>NUCLEOTIDE SEQUENCE [LARGE SCALE GENOMIC DNA]</scope>
</reference>
<organism evidence="2 3">
    <name type="scientific">Plasmopara halstedii</name>
    <name type="common">Downy mildew of sunflower</name>
    <dbReference type="NCBI Taxonomy" id="4781"/>
    <lineage>
        <taxon>Eukaryota</taxon>
        <taxon>Sar</taxon>
        <taxon>Stramenopiles</taxon>
        <taxon>Oomycota</taxon>
        <taxon>Peronosporomycetes</taxon>
        <taxon>Peronosporales</taxon>
        <taxon>Peronosporaceae</taxon>
        <taxon>Plasmopara</taxon>
    </lineage>
</organism>
<evidence type="ECO:0000256" key="1">
    <source>
        <dbReference type="SAM" id="MobiDB-lite"/>
    </source>
</evidence>
<evidence type="ECO:0000313" key="3">
    <source>
        <dbReference type="Proteomes" id="UP000054928"/>
    </source>
</evidence>
<accession>A0A0P1ANJ8</accession>
<evidence type="ECO:0000313" key="2">
    <source>
        <dbReference type="EMBL" id="CEG43076.1"/>
    </source>
</evidence>
<dbReference type="GeneID" id="36408351"/>
<dbReference type="RefSeq" id="XP_024579445.1">
    <property type="nucleotide sequence ID" value="XM_024729028.1"/>
</dbReference>
<proteinExistence type="predicted"/>
<keyword evidence="3" id="KW-1185">Reference proteome</keyword>
<feature type="region of interest" description="Disordered" evidence="1">
    <location>
        <begin position="58"/>
        <end position="110"/>
    </location>
</feature>
<dbReference type="EMBL" id="CCYD01000653">
    <property type="protein sequence ID" value="CEG43076.1"/>
    <property type="molecule type" value="Genomic_DNA"/>
</dbReference>
<protein>
    <submittedName>
        <fullName evidence="2">Uncharacterized protein</fullName>
    </submittedName>
</protein>
<sequence>MSSTDAQTQPSVWMTRIKWLVKKLIYLLKRFIGYQPPVKKNPLEAKSTESVPLLEKAPISSTNVQSHAKTKLDSVELKPTHSSNEKVTTSETQSHAETNLDSNEPKRTHSLKEKVATSDVENLIPLVLDKNALVLYKIVITEKTPSDMLSTLRSYAIAHFYWRPEAGINGE</sequence>
<name>A0A0P1ANJ8_PLAHL</name>
<dbReference type="AlphaFoldDB" id="A0A0P1ANJ8"/>
<dbReference type="Proteomes" id="UP000054928">
    <property type="component" value="Unassembled WGS sequence"/>
</dbReference>